<evidence type="ECO:0000313" key="4">
    <source>
        <dbReference type="Proteomes" id="UP000238479"/>
    </source>
</evidence>
<dbReference type="InterPro" id="IPR036047">
    <property type="entry name" value="F-box-like_dom_sf"/>
</dbReference>
<evidence type="ECO:0000313" key="3">
    <source>
        <dbReference type="EMBL" id="PRQ44929.1"/>
    </source>
</evidence>
<organism evidence="3 4">
    <name type="scientific">Rosa chinensis</name>
    <name type="common">China rose</name>
    <dbReference type="NCBI Taxonomy" id="74649"/>
    <lineage>
        <taxon>Eukaryota</taxon>
        <taxon>Viridiplantae</taxon>
        <taxon>Streptophyta</taxon>
        <taxon>Embryophyta</taxon>
        <taxon>Tracheophyta</taxon>
        <taxon>Spermatophyta</taxon>
        <taxon>Magnoliopsida</taxon>
        <taxon>eudicotyledons</taxon>
        <taxon>Gunneridae</taxon>
        <taxon>Pentapetalae</taxon>
        <taxon>rosids</taxon>
        <taxon>fabids</taxon>
        <taxon>Rosales</taxon>
        <taxon>Rosaceae</taxon>
        <taxon>Rosoideae</taxon>
        <taxon>Rosoideae incertae sedis</taxon>
        <taxon>Rosa</taxon>
    </lineage>
</organism>
<dbReference type="GO" id="GO:0016567">
    <property type="term" value="P:protein ubiquitination"/>
    <property type="evidence" value="ECO:0007669"/>
    <property type="project" value="UniProtKB-UniRule"/>
</dbReference>
<dbReference type="AlphaFoldDB" id="A0A2P6RER5"/>
<dbReference type="GO" id="GO:0005634">
    <property type="term" value="C:nucleus"/>
    <property type="evidence" value="ECO:0007669"/>
    <property type="project" value="UniProtKB-SubCell"/>
</dbReference>
<reference evidence="3 4" key="1">
    <citation type="journal article" date="2018" name="Nat. Genet.">
        <title>The Rosa genome provides new insights in the design of modern roses.</title>
        <authorList>
            <person name="Bendahmane M."/>
        </authorList>
    </citation>
    <scope>NUCLEOTIDE SEQUENCE [LARGE SCALE GENOMIC DNA]</scope>
    <source>
        <strain evidence="4">cv. Old Blush</strain>
    </source>
</reference>
<comment type="function">
    <text evidence="1">Acts as a component of a SCF E3 ubiquitin ligase complexes.</text>
</comment>
<keyword evidence="4" id="KW-1185">Reference proteome</keyword>
<dbReference type="OMA" id="WFTEELP"/>
<dbReference type="GO" id="GO:0005737">
    <property type="term" value="C:cytoplasm"/>
    <property type="evidence" value="ECO:0007669"/>
    <property type="project" value="TreeGrafter"/>
</dbReference>
<dbReference type="OrthoDB" id="1905685at2759"/>
<dbReference type="Gramene" id="PRQ44929">
    <property type="protein sequence ID" value="PRQ44929"/>
    <property type="gene ID" value="RchiOBHm_Chr3g0484581"/>
</dbReference>
<dbReference type="Proteomes" id="UP000238479">
    <property type="component" value="Chromosome 3"/>
</dbReference>
<dbReference type="PANTHER" id="PTHR12874">
    <property type="entry name" value="F-BOX ONLY PROTEIN 48-RELATED"/>
    <property type="match status" value="1"/>
</dbReference>
<evidence type="ECO:0000259" key="2">
    <source>
        <dbReference type="Pfam" id="PF12937"/>
    </source>
</evidence>
<dbReference type="Gene3D" id="1.20.1280.50">
    <property type="match status" value="1"/>
</dbReference>
<accession>A0A2P6RER5</accession>
<name>A0A2P6RER5_ROSCH</name>
<dbReference type="EMBL" id="PDCK01000041">
    <property type="protein sequence ID" value="PRQ44929.1"/>
    <property type="molecule type" value="Genomic_DNA"/>
</dbReference>
<dbReference type="Pfam" id="PF12937">
    <property type="entry name" value="F-box-like"/>
    <property type="match status" value="1"/>
</dbReference>
<evidence type="ECO:0000256" key="1">
    <source>
        <dbReference type="RuleBase" id="RU369085"/>
    </source>
</evidence>
<comment type="caution">
    <text evidence="3">The sequence shown here is derived from an EMBL/GenBank/DDBJ whole genome shotgun (WGS) entry which is preliminary data.</text>
</comment>
<comment type="pathway">
    <text evidence="1">Protein modification; protein ubiquitination.</text>
</comment>
<dbReference type="GO" id="GO:0009740">
    <property type="term" value="P:gibberellic acid mediated signaling pathway"/>
    <property type="evidence" value="ECO:0007669"/>
    <property type="project" value="TreeGrafter"/>
</dbReference>
<comment type="subcellular location">
    <subcellularLocation>
        <location evidence="1">Nucleus</location>
    </subcellularLocation>
</comment>
<keyword evidence="1" id="KW-0539">Nucleus</keyword>
<dbReference type="PANTHER" id="PTHR12874:SF16">
    <property type="entry name" value="OS01G0800800 PROTEIN"/>
    <property type="match status" value="1"/>
</dbReference>
<feature type="domain" description="F-box" evidence="2">
    <location>
        <begin position="12"/>
        <end position="44"/>
    </location>
</feature>
<protein>
    <recommendedName>
        <fullName evidence="1">F-box protein</fullName>
    </recommendedName>
</protein>
<proteinExistence type="predicted"/>
<dbReference type="SUPFAM" id="SSF81383">
    <property type="entry name" value="F-box domain"/>
    <property type="match status" value="1"/>
</dbReference>
<comment type="subunit">
    <text evidence="1">Component of the SCF-type E3 ligase complex.</text>
</comment>
<gene>
    <name evidence="3" type="ORF">RchiOBHm_Chr3g0484581</name>
</gene>
<keyword evidence="1" id="KW-0833">Ubl conjugation pathway</keyword>
<dbReference type="GO" id="GO:0031146">
    <property type="term" value="P:SCF-dependent proteasomal ubiquitin-dependent protein catabolic process"/>
    <property type="evidence" value="ECO:0007669"/>
    <property type="project" value="UniProtKB-UniRule"/>
</dbReference>
<sequence length="235" mass="26542">MASWQVFDLVSHYLDPKTLAIACCVCKSWFSCISSDHIWKPICTTHYPSLSNLKLTIPYYRLYAMASAAAKRRFQTPSKPCLALDNLIFTVNVFNHKNVLCLEKPGNELVMDSNGVFKFDIAVDNYEFEAVALESVRVTWNVVLKGWKGVFNMLECQGNKGVDWWFWEELPLPGCCSGLVDSGVVADLRLEFTDSKNSVDVGRINKVSVGMLSTVNLRYVSVDAALRYLQHFLGY</sequence>
<dbReference type="GO" id="GO:0019005">
    <property type="term" value="C:SCF ubiquitin ligase complex"/>
    <property type="evidence" value="ECO:0007669"/>
    <property type="project" value="UniProtKB-UniRule"/>
</dbReference>
<dbReference type="InterPro" id="IPR001810">
    <property type="entry name" value="F-box_dom"/>
</dbReference>